<dbReference type="Proteomes" id="UP000810252">
    <property type="component" value="Unassembled WGS sequence"/>
</dbReference>
<comment type="caution">
    <text evidence="3">The sequence shown here is derived from an EMBL/GenBank/DDBJ whole genome shotgun (WGS) entry which is preliminary data.</text>
</comment>
<dbReference type="Pfam" id="PF17415">
    <property type="entry name" value="NigD_C"/>
    <property type="match status" value="1"/>
</dbReference>
<organism evidence="3 4">
    <name type="scientific">Candidatus Cryptobacteroides merdigallinarum</name>
    <dbReference type="NCBI Taxonomy" id="2840770"/>
    <lineage>
        <taxon>Bacteria</taxon>
        <taxon>Pseudomonadati</taxon>
        <taxon>Bacteroidota</taxon>
        <taxon>Bacteroidia</taxon>
        <taxon>Bacteroidales</taxon>
        <taxon>Candidatus Cryptobacteroides</taxon>
    </lineage>
</organism>
<dbReference type="Gene3D" id="2.60.40.2370">
    <property type="entry name" value="NigD-like, C-terminal beta sandwich domain"/>
    <property type="match status" value="1"/>
</dbReference>
<dbReference type="InterPro" id="IPR035376">
    <property type="entry name" value="NigD_C"/>
</dbReference>
<evidence type="ECO:0000313" key="4">
    <source>
        <dbReference type="Proteomes" id="UP000810252"/>
    </source>
</evidence>
<dbReference type="InterPro" id="IPR024299">
    <property type="entry name" value="NigD-like_OB_dom"/>
</dbReference>
<evidence type="ECO:0000259" key="1">
    <source>
        <dbReference type="Pfam" id="PF12667"/>
    </source>
</evidence>
<dbReference type="InterPro" id="IPR038179">
    <property type="entry name" value="NigD-like_N_sf"/>
</dbReference>
<feature type="domain" description="NigD-like N-terminal OB" evidence="1">
    <location>
        <begin position="28"/>
        <end position="99"/>
    </location>
</feature>
<name>A0A9D9EJD8_9BACT</name>
<proteinExistence type="predicted"/>
<feature type="domain" description="NigD-like C-terminal" evidence="2">
    <location>
        <begin position="111"/>
        <end position="223"/>
    </location>
</feature>
<accession>A0A9D9EJD8</accession>
<dbReference type="AlphaFoldDB" id="A0A9D9EJD8"/>
<dbReference type="EMBL" id="JADIMQ010000072">
    <property type="protein sequence ID" value="MBO8448609.1"/>
    <property type="molecule type" value="Genomic_DNA"/>
</dbReference>
<dbReference type="Pfam" id="PF12667">
    <property type="entry name" value="NigD_N"/>
    <property type="match status" value="1"/>
</dbReference>
<gene>
    <name evidence="3" type="ORF">IAC29_04985</name>
</gene>
<evidence type="ECO:0000259" key="2">
    <source>
        <dbReference type="Pfam" id="PF17415"/>
    </source>
</evidence>
<evidence type="ECO:0000313" key="3">
    <source>
        <dbReference type="EMBL" id="MBO8448609.1"/>
    </source>
</evidence>
<dbReference type="Gene3D" id="2.40.50.500">
    <property type="entry name" value="NigD-like N-terminal OB domain"/>
    <property type="match status" value="1"/>
</dbReference>
<reference evidence="3" key="2">
    <citation type="journal article" date="2021" name="PeerJ">
        <title>Extensive microbial diversity within the chicken gut microbiome revealed by metagenomics and culture.</title>
        <authorList>
            <person name="Gilroy R."/>
            <person name="Ravi A."/>
            <person name="Getino M."/>
            <person name="Pursley I."/>
            <person name="Horton D.L."/>
            <person name="Alikhan N.F."/>
            <person name="Baker D."/>
            <person name="Gharbi K."/>
            <person name="Hall N."/>
            <person name="Watson M."/>
            <person name="Adriaenssens E.M."/>
            <person name="Foster-Nyarko E."/>
            <person name="Jarju S."/>
            <person name="Secka A."/>
            <person name="Antonio M."/>
            <person name="Oren A."/>
            <person name="Chaudhuri R.R."/>
            <person name="La Ragione R."/>
            <person name="Hildebrand F."/>
            <person name="Pallen M.J."/>
        </authorList>
    </citation>
    <scope>NUCLEOTIDE SEQUENCE</scope>
    <source>
        <strain evidence="3">20514</strain>
    </source>
</reference>
<sequence>MLSLPVLQSCLNDSDYDYDYSYWYPDAIVTVKPVTGEGSDYFYFQLDDNTKLWPLDNESLPYGEKEVRAFVKYVETDMPAGVDGSVYDKAVQISWMDSILTKKAVPAPQDVDEAEIDRTYGDDPVEIFRDWTVVEDGYFTIHFNTGWGSSNIKHQVNLITGLNPDDPYEVYFKHNAHGDISSVAGDGIVAFRLDGLPDTGGETVKMTLRFDSPSGEKTAQFDYRTRVD</sequence>
<reference evidence="3" key="1">
    <citation type="submission" date="2020-10" db="EMBL/GenBank/DDBJ databases">
        <authorList>
            <person name="Gilroy R."/>
        </authorList>
    </citation>
    <scope>NUCLEOTIDE SEQUENCE</scope>
    <source>
        <strain evidence="3">20514</strain>
    </source>
</reference>
<dbReference type="InterPro" id="IPR038143">
    <property type="entry name" value="NigD-like_C_dom_sf"/>
</dbReference>
<protein>
    <submittedName>
        <fullName evidence="3">NigD-like N-terminal domain-containing protein</fullName>
    </submittedName>
</protein>